<dbReference type="Pfam" id="PF03031">
    <property type="entry name" value="NIF"/>
    <property type="match status" value="1"/>
</dbReference>
<protein>
    <submittedName>
        <fullName evidence="4">CTL2B protein</fullName>
    </submittedName>
</protein>
<accession>A0A8J7NJL4</accession>
<dbReference type="PROSITE" id="PS50969">
    <property type="entry name" value="FCP1"/>
    <property type="match status" value="1"/>
</dbReference>
<dbReference type="InterPro" id="IPR036412">
    <property type="entry name" value="HAD-like_sf"/>
</dbReference>
<keyword evidence="5" id="KW-1185">Reference proteome</keyword>
<comment type="caution">
    <text evidence="4">The sequence shown here is derived from an EMBL/GenBank/DDBJ whole genome shotgun (WGS) entry which is preliminary data.</text>
</comment>
<name>A0A8J7NJL4_ATRSP</name>
<evidence type="ECO:0000259" key="3">
    <source>
        <dbReference type="PROSITE" id="PS50969"/>
    </source>
</evidence>
<dbReference type="Proteomes" id="UP000736164">
    <property type="component" value="Unassembled WGS sequence"/>
</dbReference>
<dbReference type="InterPro" id="IPR011948">
    <property type="entry name" value="Dullard_phosphatase"/>
</dbReference>
<dbReference type="InterPro" id="IPR004274">
    <property type="entry name" value="FCP1_dom"/>
</dbReference>
<feature type="domain" description="FCP1 homology" evidence="3">
    <location>
        <begin position="183"/>
        <end position="342"/>
    </location>
</feature>
<dbReference type="FunFam" id="3.40.50.1000:FF:000093">
    <property type="entry name" value="NLI interacting factor-like phosphatase family protein"/>
    <property type="match status" value="1"/>
</dbReference>
<feature type="non-terminal residue" evidence="4">
    <location>
        <position position="1"/>
    </location>
</feature>
<dbReference type="InterPro" id="IPR050365">
    <property type="entry name" value="TIM50"/>
</dbReference>
<evidence type="ECO:0000313" key="4">
    <source>
        <dbReference type="EMBL" id="MBN3314697.1"/>
    </source>
</evidence>
<reference evidence="4" key="1">
    <citation type="journal article" date="2021" name="Cell">
        <title>Tracing the genetic footprints of vertebrate landing in non-teleost ray-finned fishes.</title>
        <authorList>
            <person name="Bi X."/>
            <person name="Wang K."/>
            <person name="Yang L."/>
            <person name="Pan H."/>
            <person name="Jiang H."/>
            <person name="Wei Q."/>
            <person name="Fang M."/>
            <person name="Yu H."/>
            <person name="Zhu C."/>
            <person name="Cai Y."/>
            <person name="He Y."/>
            <person name="Gan X."/>
            <person name="Zeng H."/>
            <person name="Yu D."/>
            <person name="Zhu Y."/>
            <person name="Jiang H."/>
            <person name="Qiu Q."/>
            <person name="Yang H."/>
            <person name="Zhang Y.E."/>
            <person name="Wang W."/>
            <person name="Zhu M."/>
            <person name="He S."/>
            <person name="Zhang G."/>
        </authorList>
    </citation>
    <scope>NUCLEOTIDE SEQUENCE</scope>
    <source>
        <strain evidence="4">Allg_001</strain>
    </source>
</reference>
<organism evidence="4 5">
    <name type="scientific">Atractosteus spatula</name>
    <name type="common">Alligator gar</name>
    <name type="synonym">Lepisosteus spatula</name>
    <dbReference type="NCBI Taxonomy" id="7917"/>
    <lineage>
        <taxon>Eukaryota</taxon>
        <taxon>Metazoa</taxon>
        <taxon>Chordata</taxon>
        <taxon>Craniata</taxon>
        <taxon>Vertebrata</taxon>
        <taxon>Euteleostomi</taxon>
        <taxon>Actinopterygii</taxon>
        <taxon>Neopterygii</taxon>
        <taxon>Holostei</taxon>
        <taxon>Semionotiformes</taxon>
        <taxon>Lepisosteidae</taxon>
        <taxon>Atractosteus</taxon>
    </lineage>
</organism>
<feature type="non-terminal residue" evidence="4">
    <location>
        <position position="366"/>
    </location>
</feature>
<dbReference type="CDD" id="cd07521">
    <property type="entry name" value="HAD_FCP1-like"/>
    <property type="match status" value="1"/>
</dbReference>
<dbReference type="SMART" id="SM00577">
    <property type="entry name" value="CPDc"/>
    <property type="match status" value="1"/>
</dbReference>
<dbReference type="AlphaFoldDB" id="A0A8J7NJL4"/>
<evidence type="ECO:0000313" key="5">
    <source>
        <dbReference type="Proteomes" id="UP000736164"/>
    </source>
</evidence>
<dbReference type="InterPro" id="IPR023214">
    <property type="entry name" value="HAD_sf"/>
</dbReference>
<evidence type="ECO:0000256" key="1">
    <source>
        <dbReference type="ARBA" id="ARBA00022912"/>
    </source>
</evidence>
<keyword evidence="1" id="KW-0378">Hydrolase</keyword>
<feature type="compositionally biased region" description="Basic and acidic residues" evidence="2">
    <location>
        <begin position="77"/>
        <end position="86"/>
    </location>
</feature>
<dbReference type="GO" id="GO:0004721">
    <property type="term" value="F:phosphoprotein phosphatase activity"/>
    <property type="evidence" value="ECO:0007669"/>
    <property type="project" value="UniProtKB-KW"/>
</dbReference>
<dbReference type="Gene3D" id="3.40.50.1000">
    <property type="entry name" value="HAD superfamily/HAD-like"/>
    <property type="match status" value="1"/>
</dbReference>
<dbReference type="EMBL" id="JAAWVO010016684">
    <property type="protein sequence ID" value="MBN3314697.1"/>
    <property type="molecule type" value="Genomic_DNA"/>
</dbReference>
<proteinExistence type="predicted"/>
<dbReference type="NCBIfam" id="TIGR02251">
    <property type="entry name" value="HIF-SF_euk"/>
    <property type="match status" value="1"/>
</dbReference>
<dbReference type="SUPFAM" id="SSF56784">
    <property type="entry name" value="HAD-like"/>
    <property type="match status" value="1"/>
</dbReference>
<sequence length="366" mass="42290">MLLRSRRIPARPPNEPSTPRSLRPRSPSRRAPPSAKAGGRGAVGGEAGPDSLQDPEEEEVHVLKPLTMQTRSKGKVSKTDSEDFKTPVKGQQLRVRFEMDESSCKNTAVRNICSPLVHFLLPGQDDEKSPQPEQEVFDYSRFNPVLKDEDNCKECDLYTFIKSIPLQSQHSKVRIRDIPVKTRSTPEATLVLDLDETLVQSSLGVIPNAEYTFLARFQDQEYKVYMKVRPYVQDFLENMTKIFEIFVYTSAKKEYAEKILDILDPQKRLIRHRLYQEDCLCIMGHYIKDLTILNRDLAKTVIVGNDPYTFPYHLMNMIPIQRWTGNKDDKALPKLVPYLEKLSDTRDFRRVLKRRTDNFRGLLSED</sequence>
<keyword evidence="1" id="KW-0904">Protein phosphatase</keyword>
<evidence type="ECO:0000256" key="2">
    <source>
        <dbReference type="SAM" id="MobiDB-lite"/>
    </source>
</evidence>
<feature type="compositionally biased region" description="Gly residues" evidence="2">
    <location>
        <begin position="38"/>
        <end position="47"/>
    </location>
</feature>
<feature type="region of interest" description="Disordered" evidence="2">
    <location>
        <begin position="1"/>
        <end position="87"/>
    </location>
</feature>
<gene>
    <name evidence="4" type="primary">Ctdspl2b</name>
    <name evidence="4" type="ORF">GTO95_0012503</name>
</gene>
<dbReference type="PANTHER" id="PTHR12210">
    <property type="entry name" value="DULLARD PROTEIN PHOSPHATASE"/>
    <property type="match status" value="1"/>
</dbReference>